<keyword evidence="4" id="KW-0732">Signal</keyword>
<sequence>MFRLACFALVFAACSAQLLREAEPFDPNPQYSFNYNIQDPLTGDAKSQQESRNGDSVQGSYSLVEPDGSVRTVEYTADAVNGFNAVVSKSGAGAPIARALPVARVAPVARSYVAAPVARSYVAPIPVARSYSTAPAVISSSFASPYASYGY</sequence>
<dbReference type="InterPro" id="IPR000618">
    <property type="entry name" value="Insect_cuticle"/>
</dbReference>
<evidence type="ECO:0000313" key="6">
    <source>
        <dbReference type="Proteomes" id="UP000466442"/>
    </source>
</evidence>
<dbReference type="InterPro" id="IPR051217">
    <property type="entry name" value="Insect_Cuticle_Struc_Prot"/>
</dbReference>
<dbReference type="PANTHER" id="PTHR12236:SF86">
    <property type="entry name" value="CCP84AC-RELATED"/>
    <property type="match status" value="1"/>
</dbReference>
<comment type="caution">
    <text evidence="5">The sequence shown here is derived from an EMBL/GenBank/DDBJ whole genome shotgun (WGS) entry which is preliminary data.</text>
</comment>
<organism evidence="5 6">
    <name type="scientific">Apolygus lucorum</name>
    <name type="common">Small green plant bug</name>
    <name type="synonym">Lygocoris lucorum</name>
    <dbReference type="NCBI Taxonomy" id="248454"/>
    <lineage>
        <taxon>Eukaryota</taxon>
        <taxon>Metazoa</taxon>
        <taxon>Ecdysozoa</taxon>
        <taxon>Arthropoda</taxon>
        <taxon>Hexapoda</taxon>
        <taxon>Insecta</taxon>
        <taxon>Pterygota</taxon>
        <taxon>Neoptera</taxon>
        <taxon>Paraneoptera</taxon>
        <taxon>Hemiptera</taxon>
        <taxon>Heteroptera</taxon>
        <taxon>Panheteroptera</taxon>
        <taxon>Cimicomorpha</taxon>
        <taxon>Miridae</taxon>
        <taxon>Mirini</taxon>
        <taxon>Apolygus</taxon>
    </lineage>
</organism>
<evidence type="ECO:0000256" key="3">
    <source>
        <dbReference type="SAM" id="MobiDB-lite"/>
    </source>
</evidence>
<dbReference type="PANTHER" id="PTHR12236">
    <property type="entry name" value="STRUCTURAL CONTITUENT OF CUTICLE"/>
    <property type="match status" value="1"/>
</dbReference>
<reference evidence="5" key="1">
    <citation type="journal article" date="2021" name="Mol. Ecol. Resour.">
        <title>Apolygus lucorum genome provides insights into omnivorousness and mesophyll feeding.</title>
        <authorList>
            <person name="Liu Y."/>
            <person name="Liu H."/>
            <person name="Wang H."/>
            <person name="Huang T."/>
            <person name="Liu B."/>
            <person name="Yang B."/>
            <person name="Yin L."/>
            <person name="Li B."/>
            <person name="Zhang Y."/>
            <person name="Zhang S."/>
            <person name="Jiang F."/>
            <person name="Zhang X."/>
            <person name="Ren Y."/>
            <person name="Wang B."/>
            <person name="Wang S."/>
            <person name="Lu Y."/>
            <person name="Wu K."/>
            <person name="Fan W."/>
            <person name="Wang G."/>
        </authorList>
    </citation>
    <scope>NUCLEOTIDE SEQUENCE</scope>
    <source>
        <strain evidence="5">12Hb</strain>
    </source>
</reference>
<dbReference type="InterPro" id="IPR031311">
    <property type="entry name" value="CHIT_BIND_RR_consensus"/>
</dbReference>
<dbReference type="AlphaFoldDB" id="A0A8S9WXR0"/>
<keyword evidence="6" id="KW-1185">Reference proteome</keyword>
<feature type="chain" id="PRO_5035940607" description="Cuticle protein" evidence="4">
    <location>
        <begin position="17"/>
        <end position="151"/>
    </location>
</feature>
<feature type="signal peptide" evidence="4">
    <location>
        <begin position="1"/>
        <end position="16"/>
    </location>
</feature>
<keyword evidence="1 2" id="KW-0193">Cuticle</keyword>
<dbReference type="PRINTS" id="PR00947">
    <property type="entry name" value="CUTICLE"/>
</dbReference>
<dbReference type="GO" id="GO:0042302">
    <property type="term" value="F:structural constituent of cuticle"/>
    <property type="evidence" value="ECO:0007669"/>
    <property type="project" value="UniProtKB-UniRule"/>
</dbReference>
<evidence type="ECO:0000313" key="5">
    <source>
        <dbReference type="EMBL" id="KAF6200888.1"/>
    </source>
</evidence>
<dbReference type="GO" id="GO:0031012">
    <property type="term" value="C:extracellular matrix"/>
    <property type="evidence" value="ECO:0007669"/>
    <property type="project" value="TreeGrafter"/>
</dbReference>
<proteinExistence type="predicted"/>
<dbReference type="Pfam" id="PF00379">
    <property type="entry name" value="Chitin_bind_4"/>
    <property type="match status" value="1"/>
</dbReference>
<protein>
    <recommendedName>
        <fullName evidence="7">Cuticle protein</fullName>
    </recommendedName>
</protein>
<evidence type="ECO:0000256" key="4">
    <source>
        <dbReference type="SAM" id="SignalP"/>
    </source>
</evidence>
<evidence type="ECO:0000256" key="1">
    <source>
        <dbReference type="ARBA" id="ARBA00022460"/>
    </source>
</evidence>
<dbReference type="PROSITE" id="PS51155">
    <property type="entry name" value="CHIT_BIND_RR_2"/>
    <property type="match status" value="1"/>
</dbReference>
<dbReference type="PROSITE" id="PS00233">
    <property type="entry name" value="CHIT_BIND_RR_1"/>
    <property type="match status" value="1"/>
</dbReference>
<dbReference type="Proteomes" id="UP000466442">
    <property type="component" value="Unassembled WGS sequence"/>
</dbReference>
<feature type="region of interest" description="Disordered" evidence="3">
    <location>
        <begin position="42"/>
        <end position="61"/>
    </location>
</feature>
<dbReference type="EMBL" id="WIXP02000013">
    <property type="protein sequence ID" value="KAF6200888.1"/>
    <property type="molecule type" value="Genomic_DNA"/>
</dbReference>
<dbReference type="GO" id="GO:0005615">
    <property type="term" value="C:extracellular space"/>
    <property type="evidence" value="ECO:0007669"/>
    <property type="project" value="TreeGrafter"/>
</dbReference>
<gene>
    <name evidence="5" type="ORF">GE061_005335</name>
</gene>
<accession>A0A8S9WXR0</accession>
<name>A0A8S9WXR0_APOLU</name>
<evidence type="ECO:0000256" key="2">
    <source>
        <dbReference type="PROSITE-ProRule" id="PRU00497"/>
    </source>
</evidence>
<dbReference type="OrthoDB" id="6622391at2759"/>
<evidence type="ECO:0008006" key="7">
    <source>
        <dbReference type="Google" id="ProtNLM"/>
    </source>
</evidence>